<feature type="domain" description="Major facilitator superfamily (MFS) profile" evidence="9">
    <location>
        <begin position="1"/>
        <end position="395"/>
    </location>
</feature>
<feature type="transmembrane region" description="Helical" evidence="8">
    <location>
        <begin position="86"/>
        <end position="108"/>
    </location>
</feature>
<dbReference type="Gene3D" id="1.20.1250.20">
    <property type="entry name" value="MFS general substrate transporter like domains"/>
    <property type="match status" value="1"/>
</dbReference>
<feature type="transmembrane region" description="Helical" evidence="8">
    <location>
        <begin position="282"/>
        <end position="301"/>
    </location>
</feature>
<dbReference type="InterPro" id="IPR036259">
    <property type="entry name" value="MFS_trans_sf"/>
</dbReference>
<keyword evidence="4 8" id="KW-0812">Transmembrane</keyword>
<feature type="transmembrane region" description="Helical" evidence="8">
    <location>
        <begin position="252"/>
        <end position="270"/>
    </location>
</feature>
<dbReference type="EMBL" id="JARHTQ010000015">
    <property type="protein sequence ID" value="MDF2258426.1"/>
    <property type="molecule type" value="Genomic_DNA"/>
</dbReference>
<evidence type="ECO:0000256" key="5">
    <source>
        <dbReference type="ARBA" id="ARBA00022989"/>
    </source>
</evidence>
<protein>
    <submittedName>
        <fullName evidence="10">MFS transporter</fullName>
    </submittedName>
</protein>
<evidence type="ECO:0000256" key="8">
    <source>
        <dbReference type="SAM" id="Phobius"/>
    </source>
</evidence>
<keyword evidence="11" id="KW-1185">Reference proteome</keyword>
<keyword evidence="2" id="KW-0813">Transport</keyword>
<proteinExistence type="predicted"/>
<feature type="transmembrane region" description="Helical" evidence="8">
    <location>
        <begin position="217"/>
        <end position="240"/>
    </location>
</feature>
<feature type="compositionally biased region" description="Polar residues" evidence="7">
    <location>
        <begin position="401"/>
        <end position="414"/>
    </location>
</feature>
<dbReference type="Pfam" id="PF05977">
    <property type="entry name" value="MFS_3"/>
    <property type="match status" value="1"/>
</dbReference>
<dbReference type="PANTHER" id="PTHR23513">
    <property type="entry name" value="INTEGRAL MEMBRANE EFFLUX PROTEIN-RELATED"/>
    <property type="match status" value="1"/>
</dbReference>
<evidence type="ECO:0000259" key="9">
    <source>
        <dbReference type="PROSITE" id="PS50850"/>
    </source>
</evidence>
<gene>
    <name evidence="10" type="ORF">P2L57_22690</name>
</gene>
<feature type="transmembrane region" description="Helical" evidence="8">
    <location>
        <begin position="12"/>
        <end position="37"/>
    </location>
</feature>
<organism evidence="10 11">
    <name type="scientific">Streptantibioticus ferralitis</name>
    <dbReference type="NCBI Taxonomy" id="236510"/>
    <lineage>
        <taxon>Bacteria</taxon>
        <taxon>Bacillati</taxon>
        <taxon>Actinomycetota</taxon>
        <taxon>Actinomycetes</taxon>
        <taxon>Kitasatosporales</taxon>
        <taxon>Streptomycetaceae</taxon>
        <taxon>Streptantibioticus</taxon>
    </lineage>
</organism>
<dbReference type="Proteomes" id="UP001220022">
    <property type="component" value="Unassembled WGS sequence"/>
</dbReference>
<evidence type="ECO:0000313" key="11">
    <source>
        <dbReference type="Proteomes" id="UP001220022"/>
    </source>
</evidence>
<evidence type="ECO:0000256" key="2">
    <source>
        <dbReference type="ARBA" id="ARBA00022448"/>
    </source>
</evidence>
<sequence>MTSALRHKPFALLWGGQAFSSLGDCLYAVAIATLVLQRGASPTALAVIMAARAIGTTATAALGGVLADRITPGRAMLAADIARAAVLAVLALAGSVMPVAAIAALTFATGVGEAVFLPAYMALIPLVAPPAALRSANAWTSIAQRTAQVAGPVTAGGIVAAWRPQTALGVDAFTFTASIATLAVLTRRLPAAPSDHTGRITCAEVLAGLTEMRSRPWLAATVAGSASHILFGLGPLLLLLPWLAKSHATSTLPYSMLLAAFGAGSILGTSLSTRVRRTHRGVVGQAGLATTAVAMLTLGTSAPLPCALSAMAVCGAGYSAFGVLWTTAVQEQVPAHLLGRVAAVDTSVGLGCMPLGYLLAGTATNVLGQQGTLLALAPVTATCALLPLLAKGTVAYHTAQPTSSISRGDTSAPSRATPPSAW</sequence>
<feature type="transmembrane region" description="Helical" evidence="8">
    <location>
        <begin position="372"/>
        <end position="390"/>
    </location>
</feature>
<evidence type="ECO:0000313" key="10">
    <source>
        <dbReference type="EMBL" id="MDF2258426.1"/>
    </source>
</evidence>
<keyword evidence="5 8" id="KW-1133">Transmembrane helix</keyword>
<evidence type="ECO:0000256" key="6">
    <source>
        <dbReference type="ARBA" id="ARBA00023136"/>
    </source>
</evidence>
<keyword evidence="6 8" id="KW-0472">Membrane</keyword>
<feature type="transmembrane region" description="Helical" evidence="8">
    <location>
        <begin position="43"/>
        <end position="66"/>
    </location>
</feature>
<dbReference type="PANTHER" id="PTHR23513:SF11">
    <property type="entry name" value="STAPHYLOFERRIN A TRANSPORTER"/>
    <property type="match status" value="1"/>
</dbReference>
<feature type="transmembrane region" description="Helical" evidence="8">
    <location>
        <begin position="114"/>
        <end position="133"/>
    </location>
</feature>
<reference evidence="10 11" key="1">
    <citation type="submission" date="2023-03" db="EMBL/GenBank/DDBJ databases">
        <title>Draft genome sequence of type strain Streptomyces ferralitis JCM 14344.</title>
        <authorList>
            <person name="Klaysubun C."/>
            <person name="Duangmal K."/>
        </authorList>
    </citation>
    <scope>NUCLEOTIDE SEQUENCE [LARGE SCALE GENOMIC DNA]</scope>
    <source>
        <strain evidence="10 11">JCM 14344</strain>
    </source>
</reference>
<comment type="caution">
    <text evidence="10">The sequence shown here is derived from an EMBL/GenBank/DDBJ whole genome shotgun (WGS) entry which is preliminary data.</text>
</comment>
<evidence type="ECO:0000256" key="3">
    <source>
        <dbReference type="ARBA" id="ARBA00022475"/>
    </source>
</evidence>
<feature type="transmembrane region" description="Helical" evidence="8">
    <location>
        <begin position="307"/>
        <end position="325"/>
    </location>
</feature>
<evidence type="ECO:0000256" key="1">
    <source>
        <dbReference type="ARBA" id="ARBA00004651"/>
    </source>
</evidence>
<evidence type="ECO:0000256" key="4">
    <source>
        <dbReference type="ARBA" id="ARBA00022692"/>
    </source>
</evidence>
<dbReference type="RefSeq" id="WP_275817432.1">
    <property type="nucleotide sequence ID" value="NZ_BAAANM010000037.1"/>
</dbReference>
<name>A0ABT5Z3M3_9ACTN</name>
<keyword evidence="3" id="KW-1003">Cell membrane</keyword>
<dbReference type="PROSITE" id="PS50850">
    <property type="entry name" value="MFS"/>
    <property type="match status" value="1"/>
</dbReference>
<accession>A0ABT5Z3M3</accession>
<dbReference type="InterPro" id="IPR020846">
    <property type="entry name" value="MFS_dom"/>
</dbReference>
<comment type="subcellular location">
    <subcellularLocation>
        <location evidence="1">Cell membrane</location>
        <topology evidence="1">Multi-pass membrane protein</topology>
    </subcellularLocation>
</comment>
<dbReference type="SUPFAM" id="SSF103473">
    <property type="entry name" value="MFS general substrate transporter"/>
    <property type="match status" value="1"/>
</dbReference>
<feature type="region of interest" description="Disordered" evidence="7">
    <location>
        <begin position="401"/>
        <end position="422"/>
    </location>
</feature>
<feature type="transmembrane region" description="Helical" evidence="8">
    <location>
        <begin position="337"/>
        <end position="360"/>
    </location>
</feature>
<evidence type="ECO:0000256" key="7">
    <source>
        <dbReference type="SAM" id="MobiDB-lite"/>
    </source>
</evidence>
<dbReference type="InterPro" id="IPR010290">
    <property type="entry name" value="TM_effector"/>
</dbReference>
<dbReference type="CDD" id="cd06173">
    <property type="entry name" value="MFS_MefA_like"/>
    <property type="match status" value="1"/>
</dbReference>